<organism evidence="2 3">
    <name type="scientific">Blepharisma stoltei</name>
    <dbReference type="NCBI Taxonomy" id="1481888"/>
    <lineage>
        <taxon>Eukaryota</taxon>
        <taxon>Sar</taxon>
        <taxon>Alveolata</taxon>
        <taxon>Ciliophora</taxon>
        <taxon>Postciliodesmatophora</taxon>
        <taxon>Heterotrichea</taxon>
        <taxon>Heterotrichida</taxon>
        <taxon>Blepharismidae</taxon>
        <taxon>Blepharisma</taxon>
    </lineage>
</organism>
<feature type="transmembrane region" description="Helical" evidence="1">
    <location>
        <begin position="366"/>
        <end position="385"/>
    </location>
</feature>
<dbReference type="EMBL" id="CAJZBQ010000030">
    <property type="protein sequence ID" value="CAG9322000.1"/>
    <property type="molecule type" value="Genomic_DNA"/>
</dbReference>
<protein>
    <submittedName>
        <fullName evidence="2">Uncharacterized protein</fullName>
    </submittedName>
</protein>
<name>A0AAU9J7T2_9CILI</name>
<feature type="transmembrane region" description="Helical" evidence="1">
    <location>
        <begin position="476"/>
        <end position="496"/>
    </location>
</feature>
<feature type="transmembrane region" description="Helical" evidence="1">
    <location>
        <begin position="338"/>
        <end position="359"/>
    </location>
</feature>
<feature type="transmembrane region" description="Helical" evidence="1">
    <location>
        <begin position="232"/>
        <end position="254"/>
    </location>
</feature>
<dbReference type="AlphaFoldDB" id="A0AAU9J7T2"/>
<feature type="transmembrane region" description="Helical" evidence="1">
    <location>
        <begin position="502"/>
        <end position="518"/>
    </location>
</feature>
<feature type="transmembrane region" description="Helical" evidence="1">
    <location>
        <begin position="275"/>
        <end position="295"/>
    </location>
</feature>
<accession>A0AAU9J7T2</accession>
<evidence type="ECO:0000313" key="3">
    <source>
        <dbReference type="Proteomes" id="UP001162131"/>
    </source>
</evidence>
<feature type="transmembrane region" description="Helical" evidence="1">
    <location>
        <begin position="422"/>
        <end position="448"/>
    </location>
</feature>
<keyword evidence="1" id="KW-0812">Transmembrane</keyword>
<keyword evidence="3" id="KW-1185">Reference proteome</keyword>
<dbReference type="Proteomes" id="UP001162131">
    <property type="component" value="Unassembled WGS sequence"/>
</dbReference>
<feature type="transmembrane region" description="Helical" evidence="1">
    <location>
        <begin position="530"/>
        <end position="551"/>
    </location>
</feature>
<dbReference type="PANTHER" id="PTHR11319">
    <property type="entry name" value="G PROTEIN-COUPLED RECEPTOR-RELATED"/>
    <property type="match status" value="1"/>
</dbReference>
<dbReference type="PANTHER" id="PTHR11319:SF35">
    <property type="entry name" value="OUTER MEMBRANE PROTEIN PMPC-RELATED"/>
    <property type="match status" value="1"/>
</dbReference>
<comment type="caution">
    <text evidence="2">The sequence shown here is derived from an EMBL/GenBank/DDBJ whole genome shotgun (WGS) entry which is preliminary data.</text>
</comment>
<gene>
    <name evidence="2" type="ORF">BSTOLATCC_MIC30382</name>
</gene>
<evidence type="ECO:0000313" key="2">
    <source>
        <dbReference type="EMBL" id="CAG9322000.1"/>
    </source>
</evidence>
<keyword evidence="1" id="KW-0472">Membrane</keyword>
<keyword evidence="1" id="KW-1133">Transmembrane helix</keyword>
<feature type="transmembrane region" description="Helical" evidence="1">
    <location>
        <begin position="563"/>
        <end position="581"/>
    </location>
</feature>
<proteinExistence type="predicted"/>
<sequence>MKVMNTNWNGKLNNLASGQLTTTPLIIGLIDHLGSVVTTDDSSVGELISPSQDVILSGELKVTAISGIFTFSSFIISAEPSSNFSIEIQTDGIDSSKSIKANDGLSYNSSLLVDATLRDCVLGEITVGVKCIICPEDLYSLNPKSDQCLPCPDEAICYGNYTMVPKPGYWRSSMLTDSFWPCPNPDACIGSDSQNISYTGNCLEGYTGNLCHSCSEDYAKITKNQCEKCQSLPIVIIKTCAIGIGYIIVCWIMVKMSKKSAYKPKSLTSVYIKILVNYIQLAMITTTFSLSWPSYAKQLFSAQNKGSFIGEQIFSFDCLLYYSRDLRGGTTVIFYQKLFFMALLPISIPIISAIIWSLISYCKRNFSLFVDNIITSSIVAAFFVYPSLIKYYFSSFDCKELDYGEDWLVVDLSLRCWNSQHVFYITAISLPAILLWGIGIPAACLLLIMKNKHRLSSIDVRIKYGFAFNGYKSRSYYWEFVIIYRKIVIICCSIFLSAVSVNIQALTTLFVLVVYLYFQCKIKPYNGDDLNRLETVSIASSAITIYCGMYYLSESLDQFTEMLFFIVIISVNAYFVIYWIIKAGNAYIAIIIEKVPFLRKRFHHKNYENIDIGSNNKKTGDFPYEMILKSSPSENLNHQGIDFKEIKMRDLFFANLKGGMPIIYEEIEKDSIEYSYMEKKSIGGINTEENSFEENCFRLNNSKGLDCKEKIIEEVEGEGKFQII</sequence>
<reference evidence="2" key="1">
    <citation type="submission" date="2021-09" db="EMBL/GenBank/DDBJ databases">
        <authorList>
            <consortium name="AG Swart"/>
            <person name="Singh M."/>
            <person name="Singh A."/>
            <person name="Seah K."/>
            <person name="Emmerich C."/>
        </authorList>
    </citation>
    <scope>NUCLEOTIDE SEQUENCE</scope>
    <source>
        <strain evidence="2">ATCC30299</strain>
    </source>
</reference>
<evidence type="ECO:0000256" key="1">
    <source>
        <dbReference type="SAM" id="Phobius"/>
    </source>
</evidence>